<dbReference type="STRING" id="1548749.LS48_10110"/>
<feature type="transmembrane region" description="Helical" evidence="1">
    <location>
        <begin position="23"/>
        <end position="45"/>
    </location>
</feature>
<comment type="caution">
    <text evidence="2">The sequence shown here is derived from an EMBL/GenBank/DDBJ whole genome shotgun (WGS) entry which is preliminary data.</text>
</comment>
<accession>A0A137RHC2</accession>
<dbReference type="RefSeq" id="WP_062622414.1">
    <property type="nucleotide sequence ID" value="NZ_JRWG01000005.1"/>
</dbReference>
<evidence type="ECO:0000313" key="3">
    <source>
        <dbReference type="Proteomes" id="UP000070138"/>
    </source>
</evidence>
<name>A0A137RHC2_9FLAO</name>
<reference evidence="3" key="1">
    <citation type="submission" date="2014-10" db="EMBL/GenBank/DDBJ databases">
        <title>Genome sequencing of Vitellibacter sp. D-24.</title>
        <authorList>
            <person name="Thevarajoo S."/>
            <person name="Selvaratnam C."/>
            <person name="Goh K.M."/>
            <person name="Chong C.S."/>
        </authorList>
    </citation>
    <scope>NUCLEOTIDE SEQUENCE [LARGE SCALE GENOMIC DNA]</scope>
    <source>
        <strain evidence="3">D-24</strain>
    </source>
</reference>
<keyword evidence="1" id="KW-0472">Membrane</keyword>
<protein>
    <submittedName>
        <fullName evidence="2">Uncharacterized protein</fullName>
    </submittedName>
</protein>
<evidence type="ECO:0000256" key="1">
    <source>
        <dbReference type="SAM" id="Phobius"/>
    </source>
</evidence>
<feature type="transmembrane region" description="Helical" evidence="1">
    <location>
        <begin position="51"/>
        <end position="72"/>
    </location>
</feature>
<dbReference type="OrthoDB" id="9986808at2"/>
<evidence type="ECO:0000313" key="2">
    <source>
        <dbReference type="EMBL" id="KXN98890.1"/>
    </source>
</evidence>
<dbReference type="Proteomes" id="UP000070138">
    <property type="component" value="Unassembled WGS sequence"/>
</dbReference>
<dbReference type="EMBL" id="JRWG01000005">
    <property type="protein sequence ID" value="KXN98890.1"/>
    <property type="molecule type" value="Genomic_DNA"/>
</dbReference>
<organism evidence="2 3">
    <name type="scientific">Aequorivita aquimaris</name>
    <dbReference type="NCBI Taxonomy" id="1548749"/>
    <lineage>
        <taxon>Bacteria</taxon>
        <taxon>Pseudomonadati</taxon>
        <taxon>Bacteroidota</taxon>
        <taxon>Flavobacteriia</taxon>
        <taxon>Flavobacteriales</taxon>
        <taxon>Flavobacteriaceae</taxon>
        <taxon>Aequorivita</taxon>
    </lineage>
</organism>
<dbReference type="AlphaFoldDB" id="A0A137RHC2"/>
<keyword evidence="3" id="KW-1185">Reference proteome</keyword>
<reference evidence="2 3" key="2">
    <citation type="journal article" date="2016" name="Int. J. Syst. Evol. Microbiol.">
        <title>Vitellibacter aquimaris sp. nov., a marine bacterium isolated from seawater.</title>
        <authorList>
            <person name="Thevarajoo S."/>
            <person name="Selvaratnam C."/>
            <person name="Goh K.M."/>
            <person name="Hong K.W."/>
            <person name="Chan X.Y."/>
            <person name="Chan K.G."/>
            <person name="Chong C.S."/>
        </authorList>
    </citation>
    <scope>NUCLEOTIDE SEQUENCE [LARGE SCALE GENOMIC DNA]</scope>
    <source>
        <strain evidence="2 3">D-24</strain>
    </source>
</reference>
<proteinExistence type="predicted"/>
<keyword evidence="1" id="KW-1133">Transmembrane helix</keyword>
<sequence>MGQENTSHEKEKKSTIINAVKSWLGLFTLVVLVMEGMLVLAMTLTPASDPIFILYPLMMFLLAMALMIAWLIDSKQKRKFNIDRFNAETERIKAQQTVKVDNMEISVDPEKSTTKELETGLNMFTDNMLQFSFEKPVGDGWHAPKFIKYADFVRSTYFTNLPDDQLEELITANSPYGKLFFNAKIVSVVFGEPKAIEMDENTSTESIEEYLVNMVEKFKKEGTEVSEEEIKEARVKLNQTENVSKIGFAVDFKIMAMDKNDMDTPFLDSSLPNLFLNFGSIIKETIDSLKTDDNSLLWTTKNKLKNVSLDGEPYASFSIYRLYRLLKNDDYIYFCSAQYSPQIEGAHFAWDSLKKSFESFKILK</sequence>
<gene>
    <name evidence="2" type="ORF">LS48_10110</name>
</gene>
<keyword evidence="1" id="KW-0812">Transmembrane</keyword>